<dbReference type="EMBL" id="NBSK02000003">
    <property type="protein sequence ID" value="KAJ0217765.1"/>
    <property type="molecule type" value="Genomic_DNA"/>
</dbReference>
<name>A0A9R1XK64_LACSA</name>
<sequence length="160" mass="18102">MISPLIYYSYNILINHNNLSLYLFLQSSCFGEGNQKDHAQLGQFSPDDEVIVSMHMDTIRKNGFSLEKDLDAPPGQRYKMKVVPFSKNITFGVAGWKAMNASSEVDNTGKVQNGFEAALDLQRSQTIGQRLMDNIFLRSFTSNPKNPASYNLQQCSFEYL</sequence>
<accession>A0A9R1XK64</accession>
<keyword evidence="2" id="KW-1185">Reference proteome</keyword>
<comment type="caution">
    <text evidence="1">The sequence shown here is derived from an EMBL/GenBank/DDBJ whole genome shotgun (WGS) entry which is preliminary data.</text>
</comment>
<evidence type="ECO:0000313" key="1">
    <source>
        <dbReference type="EMBL" id="KAJ0217765.1"/>
    </source>
</evidence>
<dbReference type="AlphaFoldDB" id="A0A9R1XK64"/>
<proteinExistence type="predicted"/>
<protein>
    <submittedName>
        <fullName evidence="1">Uncharacterized protein</fullName>
    </submittedName>
</protein>
<gene>
    <name evidence="1" type="ORF">LSAT_V11C300134540</name>
</gene>
<organism evidence="1 2">
    <name type="scientific">Lactuca sativa</name>
    <name type="common">Garden lettuce</name>
    <dbReference type="NCBI Taxonomy" id="4236"/>
    <lineage>
        <taxon>Eukaryota</taxon>
        <taxon>Viridiplantae</taxon>
        <taxon>Streptophyta</taxon>
        <taxon>Embryophyta</taxon>
        <taxon>Tracheophyta</taxon>
        <taxon>Spermatophyta</taxon>
        <taxon>Magnoliopsida</taxon>
        <taxon>eudicotyledons</taxon>
        <taxon>Gunneridae</taxon>
        <taxon>Pentapetalae</taxon>
        <taxon>asterids</taxon>
        <taxon>campanulids</taxon>
        <taxon>Asterales</taxon>
        <taxon>Asteraceae</taxon>
        <taxon>Cichorioideae</taxon>
        <taxon>Cichorieae</taxon>
        <taxon>Lactucinae</taxon>
        <taxon>Lactuca</taxon>
    </lineage>
</organism>
<dbReference type="Proteomes" id="UP000235145">
    <property type="component" value="Unassembled WGS sequence"/>
</dbReference>
<evidence type="ECO:0000313" key="2">
    <source>
        <dbReference type="Proteomes" id="UP000235145"/>
    </source>
</evidence>
<reference evidence="1 2" key="1">
    <citation type="journal article" date="2017" name="Nat. Commun.">
        <title>Genome assembly with in vitro proximity ligation data and whole-genome triplication in lettuce.</title>
        <authorList>
            <person name="Reyes-Chin-Wo S."/>
            <person name="Wang Z."/>
            <person name="Yang X."/>
            <person name="Kozik A."/>
            <person name="Arikit S."/>
            <person name="Song C."/>
            <person name="Xia L."/>
            <person name="Froenicke L."/>
            <person name="Lavelle D.O."/>
            <person name="Truco M.J."/>
            <person name="Xia R."/>
            <person name="Zhu S."/>
            <person name="Xu C."/>
            <person name="Xu H."/>
            <person name="Xu X."/>
            <person name="Cox K."/>
            <person name="Korf I."/>
            <person name="Meyers B.C."/>
            <person name="Michelmore R.W."/>
        </authorList>
    </citation>
    <scope>NUCLEOTIDE SEQUENCE [LARGE SCALE GENOMIC DNA]</scope>
    <source>
        <strain evidence="2">cv. Salinas</strain>
        <tissue evidence="1">Seedlings</tissue>
    </source>
</reference>